<proteinExistence type="predicted"/>
<protein>
    <submittedName>
        <fullName evidence="1">Uncharacterized protein</fullName>
    </submittedName>
</protein>
<keyword evidence="2" id="KW-1185">Reference proteome</keyword>
<evidence type="ECO:0000313" key="1">
    <source>
        <dbReference type="EMBL" id="KAK7500996.1"/>
    </source>
</evidence>
<evidence type="ECO:0000313" key="2">
    <source>
        <dbReference type="Proteomes" id="UP001519460"/>
    </source>
</evidence>
<reference evidence="1 2" key="1">
    <citation type="journal article" date="2023" name="Sci. Data">
        <title>Genome assembly of the Korean intertidal mud-creeper Batillaria attramentaria.</title>
        <authorList>
            <person name="Patra A.K."/>
            <person name="Ho P.T."/>
            <person name="Jun S."/>
            <person name="Lee S.J."/>
            <person name="Kim Y."/>
            <person name="Won Y.J."/>
        </authorList>
    </citation>
    <scope>NUCLEOTIDE SEQUENCE [LARGE SCALE GENOMIC DNA]</scope>
    <source>
        <strain evidence="1">Wonlab-2016</strain>
    </source>
</reference>
<gene>
    <name evidence="1" type="ORF">BaRGS_00007876</name>
</gene>
<organism evidence="1 2">
    <name type="scientific">Batillaria attramentaria</name>
    <dbReference type="NCBI Taxonomy" id="370345"/>
    <lineage>
        <taxon>Eukaryota</taxon>
        <taxon>Metazoa</taxon>
        <taxon>Spiralia</taxon>
        <taxon>Lophotrochozoa</taxon>
        <taxon>Mollusca</taxon>
        <taxon>Gastropoda</taxon>
        <taxon>Caenogastropoda</taxon>
        <taxon>Sorbeoconcha</taxon>
        <taxon>Cerithioidea</taxon>
        <taxon>Batillariidae</taxon>
        <taxon>Batillaria</taxon>
    </lineage>
</organism>
<dbReference type="EMBL" id="JACVVK020000034">
    <property type="protein sequence ID" value="KAK7500996.1"/>
    <property type="molecule type" value="Genomic_DNA"/>
</dbReference>
<name>A0ABD0LNF5_9CAEN</name>
<dbReference type="Proteomes" id="UP001519460">
    <property type="component" value="Unassembled WGS sequence"/>
</dbReference>
<sequence length="145" mass="16470">MSLPDRLRPSVQFQATRGYTESTACSEKHQSPYSCITNPSPLVLTFTISQSGNPRTISIHLYNLSHRKDTQNKFSPGFFCRVLLTEPTPPTLPGQSLEKENIWSAARDNLQSFLKNLYRVFRLFLFPANFQPKTYTAGSLLLLPM</sequence>
<comment type="caution">
    <text evidence="1">The sequence shown here is derived from an EMBL/GenBank/DDBJ whole genome shotgun (WGS) entry which is preliminary data.</text>
</comment>
<dbReference type="AlphaFoldDB" id="A0ABD0LNF5"/>
<accession>A0ABD0LNF5</accession>